<dbReference type="KEGG" id="cii:CIMIT_11430"/>
<name>A0A076NQH3_9CORY</name>
<feature type="transmembrane region" description="Helical" evidence="9">
    <location>
        <begin position="383"/>
        <end position="407"/>
    </location>
</feature>
<keyword evidence="5 9" id="KW-1133">Transmembrane helix</keyword>
<keyword evidence="12" id="KW-1185">Reference proteome</keyword>
<evidence type="ECO:0000313" key="11">
    <source>
        <dbReference type="EMBL" id="SNV86266.1"/>
    </source>
</evidence>
<gene>
    <name evidence="10" type="ORF">CIMIT_11430</name>
    <name evidence="11" type="ORF">SAMEA4535761_02343</name>
</gene>
<dbReference type="Pfam" id="PF09594">
    <property type="entry name" value="GT87"/>
    <property type="match status" value="1"/>
</dbReference>
<comment type="subcellular location">
    <subcellularLocation>
        <location evidence="1">Cell membrane</location>
        <topology evidence="1">Multi-pass membrane protein</topology>
    </subcellularLocation>
</comment>
<proteinExistence type="inferred from homology"/>
<evidence type="ECO:0000256" key="7">
    <source>
        <dbReference type="ARBA" id="ARBA00024033"/>
    </source>
</evidence>
<keyword evidence="2" id="KW-1003">Cell membrane</keyword>
<dbReference type="RefSeq" id="WP_038593083.1">
    <property type="nucleotide sequence ID" value="NZ_CP009211.1"/>
</dbReference>
<feature type="transmembrane region" description="Helical" evidence="9">
    <location>
        <begin position="331"/>
        <end position="353"/>
    </location>
</feature>
<evidence type="ECO:0000256" key="5">
    <source>
        <dbReference type="ARBA" id="ARBA00022989"/>
    </source>
</evidence>
<feature type="region of interest" description="Disordered" evidence="8">
    <location>
        <begin position="481"/>
        <end position="502"/>
    </location>
</feature>
<dbReference type="InterPro" id="IPR018584">
    <property type="entry name" value="GT87"/>
</dbReference>
<evidence type="ECO:0000256" key="2">
    <source>
        <dbReference type="ARBA" id="ARBA00022475"/>
    </source>
</evidence>
<dbReference type="EMBL" id="CP009211">
    <property type="protein sequence ID" value="AIJ34406.1"/>
    <property type="molecule type" value="Genomic_DNA"/>
</dbReference>
<evidence type="ECO:0000256" key="3">
    <source>
        <dbReference type="ARBA" id="ARBA00022679"/>
    </source>
</evidence>
<dbReference type="Proteomes" id="UP000028780">
    <property type="component" value="Chromosome"/>
</dbReference>
<feature type="compositionally biased region" description="Low complexity" evidence="8">
    <location>
        <begin position="484"/>
        <end position="502"/>
    </location>
</feature>
<evidence type="ECO:0000256" key="1">
    <source>
        <dbReference type="ARBA" id="ARBA00004651"/>
    </source>
</evidence>
<feature type="transmembrane region" description="Helical" evidence="9">
    <location>
        <begin position="46"/>
        <end position="66"/>
    </location>
</feature>
<feature type="transmembrane region" description="Helical" evidence="9">
    <location>
        <begin position="232"/>
        <end position="255"/>
    </location>
</feature>
<dbReference type="Proteomes" id="UP000215374">
    <property type="component" value="Chromosome 1"/>
</dbReference>
<dbReference type="eggNOG" id="COG5650">
    <property type="taxonomic scope" value="Bacteria"/>
</dbReference>
<evidence type="ECO:0000256" key="9">
    <source>
        <dbReference type="SAM" id="Phobius"/>
    </source>
</evidence>
<accession>A0A076NQH3</accession>
<dbReference type="OrthoDB" id="3348156at2"/>
<keyword evidence="4 9" id="KW-0812">Transmembrane</keyword>
<feature type="transmembrane region" description="Helical" evidence="9">
    <location>
        <begin position="202"/>
        <end position="225"/>
    </location>
</feature>
<sequence>MAKQSTTWPDPADRVQPSRTEPIARGWTEFLGGPMGKYAQIGRAKFWTPLRTIFAVAYVFLFMGALSKSNCALGKPDDNGVLQLNWDGNRQFTSFCYNDIVPLYGARGLDQPGFVYDYSWVEEGLTRYMEYPVLAGMFQGFTSFISRNTYFVAQRFLPEVGWYFYVTVFFLAIIWVATARMVAELAGNRVWDTLLVVGSPLLIMHAFTNWDIPSIFFAVAALLAARNGKFTLAGVMIGLGTAFKMWPIFALGAYLVVALRKRDLVPFLKMLAASIVSWVVVNLPIYLRSPEAWGEFRRLNTDRGWEWTTIYAVFSRVTGWGGFDSGEGAPVILNAVTLILFLAGCAAVLIMGLKAPRTPRIAELFTLIVGFFLLFNKVWSPQYSIWLIVPAVLALPYWRLLLSWMTVDMMVWPILMWHMMGEDNLGAPGWLLDATIITRDAFIITIMVLVVQQMFGKRRDKVAEAHNGHDPLLTTPEQWKEEGAQWVQQQSSASAQLQSASA</sequence>
<keyword evidence="6 9" id="KW-0472">Membrane</keyword>
<feature type="transmembrane region" description="Helical" evidence="9">
    <location>
        <begin position="267"/>
        <end position="287"/>
    </location>
</feature>
<evidence type="ECO:0000256" key="8">
    <source>
        <dbReference type="SAM" id="MobiDB-lite"/>
    </source>
</evidence>
<dbReference type="AlphaFoldDB" id="A0A076NQH3"/>
<dbReference type="GO" id="GO:0016758">
    <property type="term" value="F:hexosyltransferase activity"/>
    <property type="evidence" value="ECO:0007669"/>
    <property type="project" value="InterPro"/>
</dbReference>
<dbReference type="PIRSF" id="PIRSF010361">
    <property type="entry name" value="UCP010361"/>
    <property type="match status" value="1"/>
</dbReference>
<dbReference type="GO" id="GO:0005886">
    <property type="term" value="C:plasma membrane"/>
    <property type="evidence" value="ECO:0007669"/>
    <property type="project" value="UniProtKB-SubCell"/>
</dbReference>
<evidence type="ECO:0000256" key="6">
    <source>
        <dbReference type="ARBA" id="ARBA00023136"/>
    </source>
</evidence>
<dbReference type="EMBL" id="LT906467">
    <property type="protein sequence ID" value="SNV86266.1"/>
    <property type="molecule type" value="Genomic_DNA"/>
</dbReference>
<reference evidence="10 12" key="1">
    <citation type="submission" date="2014-08" db="EMBL/GenBank/DDBJ databases">
        <title>Complete genome sequence of Corynebacterium imitans DSM 44264, isolated from a five-month-old boy with suspected pharyngeal diphtheria.</title>
        <authorList>
            <person name="Mollmann S."/>
            <person name="Albersmeier A."/>
            <person name="Ruckert C."/>
            <person name="Tauch A."/>
        </authorList>
    </citation>
    <scope>NUCLEOTIDE SEQUENCE [LARGE SCALE GENOMIC DNA]</scope>
    <source>
        <strain evidence="10 12">DSM 44264</strain>
    </source>
</reference>
<dbReference type="STRING" id="156978.CIMIT_11430"/>
<evidence type="ECO:0000313" key="12">
    <source>
        <dbReference type="Proteomes" id="UP000028780"/>
    </source>
</evidence>
<evidence type="ECO:0000313" key="13">
    <source>
        <dbReference type="Proteomes" id="UP000215374"/>
    </source>
</evidence>
<dbReference type="InterPro" id="IPR016570">
    <property type="entry name" value="UCP010361"/>
</dbReference>
<organism evidence="10 12">
    <name type="scientific">Corynebacterium imitans</name>
    <dbReference type="NCBI Taxonomy" id="156978"/>
    <lineage>
        <taxon>Bacteria</taxon>
        <taxon>Bacillati</taxon>
        <taxon>Actinomycetota</taxon>
        <taxon>Actinomycetes</taxon>
        <taxon>Mycobacteriales</taxon>
        <taxon>Corynebacteriaceae</taxon>
        <taxon>Corynebacterium</taxon>
    </lineage>
</organism>
<evidence type="ECO:0000256" key="4">
    <source>
        <dbReference type="ARBA" id="ARBA00022692"/>
    </source>
</evidence>
<protein>
    <submittedName>
        <fullName evidence="10 11">Membrane protein</fullName>
    </submittedName>
</protein>
<reference evidence="11 13" key="2">
    <citation type="submission" date="2017-06" db="EMBL/GenBank/DDBJ databases">
        <authorList>
            <consortium name="Pathogen Informatics"/>
        </authorList>
    </citation>
    <scope>NUCLEOTIDE SEQUENCE [LARGE SCALE GENOMIC DNA]</scope>
    <source>
        <strain evidence="11 13">NCTC13015</strain>
    </source>
</reference>
<feature type="transmembrane region" description="Helical" evidence="9">
    <location>
        <begin position="427"/>
        <end position="451"/>
    </location>
</feature>
<comment type="similarity">
    <text evidence="7">Belongs to the glycosyltransferase 87 family.</text>
</comment>
<feature type="transmembrane region" description="Helical" evidence="9">
    <location>
        <begin position="162"/>
        <end position="182"/>
    </location>
</feature>
<dbReference type="HOGENOM" id="CLU_028876_1_0_11"/>
<keyword evidence="3" id="KW-0808">Transferase</keyword>
<evidence type="ECO:0000313" key="10">
    <source>
        <dbReference type="EMBL" id="AIJ34406.1"/>
    </source>
</evidence>